<keyword evidence="1" id="KW-1133">Transmembrane helix</keyword>
<dbReference type="Proteomes" id="UP000824139">
    <property type="component" value="Unassembled WGS sequence"/>
</dbReference>
<protein>
    <submittedName>
        <fullName evidence="2">Uncharacterized protein</fullName>
    </submittedName>
</protein>
<proteinExistence type="predicted"/>
<evidence type="ECO:0000313" key="2">
    <source>
        <dbReference type="EMBL" id="HIS82678.1"/>
    </source>
</evidence>
<feature type="transmembrane region" description="Helical" evidence="1">
    <location>
        <begin position="6"/>
        <end position="24"/>
    </location>
</feature>
<name>A0A9D1FVG6_9BACT</name>
<gene>
    <name evidence="2" type="ORF">IAD41_03630</name>
</gene>
<feature type="transmembrane region" description="Helical" evidence="1">
    <location>
        <begin position="29"/>
        <end position="46"/>
    </location>
</feature>
<sequence>MDLTTGLIIFGIVLAISLIVRIFFAITKILVTILIIAALVIGGFVFCKSKFAPPAAAYYVSNSGYEAAFISL</sequence>
<reference evidence="2" key="2">
    <citation type="journal article" date="2021" name="PeerJ">
        <title>Extensive microbial diversity within the chicken gut microbiome revealed by metagenomics and culture.</title>
        <authorList>
            <person name="Gilroy R."/>
            <person name="Ravi A."/>
            <person name="Getino M."/>
            <person name="Pursley I."/>
            <person name="Horton D.L."/>
            <person name="Alikhan N.F."/>
            <person name="Baker D."/>
            <person name="Gharbi K."/>
            <person name="Hall N."/>
            <person name="Watson M."/>
            <person name="Adriaenssens E.M."/>
            <person name="Foster-Nyarko E."/>
            <person name="Jarju S."/>
            <person name="Secka A."/>
            <person name="Antonio M."/>
            <person name="Oren A."/>
            <person name="Chaudhuri R.R."/>
            <person name="La Ragione R."/>
            <person name="Hildebrand F."/>
            <person name="Pallen M.J."/>
        </authorList>
    </citation>
    <scope>NUCLEOTIDE SEQUENCE</scope>
    <source>
        <strain evidence="2">CHK152-2994</strain>
    </source>
</reference>
<evidence type="ECO:0000256" key="1">
    <source>
        <dbReference type="SAM" id="Phobius"/>
    </source>
</evidence>
<accession>A0A9D1FVG6</accession>
<dbReference type="AlphaFoldDB" id="A0A9D1FVG6"/>
<comment type="caution">
    <text evidence="2">The sequence shown here is derived from an EMBL/GenBank/DDBJ whole genome shotgun (WGS) entry which is preliminary data.</text>
</comment>
<keyword evidence="1" id="KW-0472">Membrane</keyword>
<evidence type="ECO:0000313" key="3">
    <source>
        <dbReference type="Proteomes" id="UP000824139"/>
    </source>
</evidence>
<reference evidence="2" key="1">
    <citation type="submission" date="2020-10" db="EMBL/GenBank/DDBJ databases">
        <authorList>
            <person name="Gilroy R."/>
        </authorList>
    </citation>
    <scope>NUCLEOTIDE SEQUENCE</scope>
    <source>
        <strain evidence="2">CHK152-2994</strain>
    </source>
</reference>
<keyword evidence="1" id="KW-0812">Transmembrane</keyword>
<organism evidence="2 3">
    <name type="scientific">Candidatus Scatenecus faecavium</name>
    <dbReference type="NCBI Taxonomy" id="2840915"/>
    <lineage>
        <taxon>Bacteria</taxon>
        <taxon>Candidatus Scatenecus</taxon>
    </lineage>
</organism>
<dbReference type="EMBL" id="DVJO01000078">
    <property type="protein sequence ID" value="HIS82678.1"/>
    <property type="molecule type" value="Genomic_DNA"/>
</dbReference>